<dbReference type="AlphaFoldDB" id="A0A4R5LXQ2"/>
<comment type="caution">
    <text evidence="1">The sequence shown here is derived from an EMBL/GenBank/DDBJ whole genome shotgun (WGS) entry which is preliminary data.</text>
</comment>
<organism evidence="1 2">
    <name type="scientific">Paraburkholderia silviterrae</name>
    <dbReference type="NCBI Taxonomy" id="2528715"/>
    <lineage>
        <taxon>Bacteria</taxon>
        <taxon>Pseudomonadati</taxon>
        <taxon>Pseudomonadota</taxon>
        <taxon>Betaproteobacteria</taxon>
        <taxon>Burkholderiales</taxon>
        <taxon>Burkholderiaceae</taxon>
        <taxon>Paraburkholderia</taxon>
    </lineage>
</organism>
<gene>
    <name evidence="1" type="ORF">EYW47_40485</name>
</gene>
<dbReference type="RefSeq" id="WP_133200398.1">
    <property type="nucleotide sequence ID" value="NZ_JBHUCW010000010.1"/>
</dbReference>
<accession>A0A4R5LXQ2</accession>
<evidence type="ECO:0000313" key="1">
    <source>
        <dbReference type="EMBL" id="TDG16473.1"/>
    </source>
</evidence>
<protein>
    <submittedName>
        <fullName evidence="1">Uncharacterized protein</fullName>
    </submittedName>
</protein>
<evidence type="ECO:0000313" key="2">
    <source>
        <dbReference type="Proteomes" id="UP000295722"/>
    </source>
</evidence>
<name>A0A4R5LXQ2_9BURK</name>
<dbReference type="EMBL" id="SMRP01000068">
    <property type="protein sequence ID" value="TDG16473.1"/>
    <property type="molecule type" value="Genomic_DNA"/>
</dbReference>
<dbReference type="OrthoDB" id="8594260at2"/>
<reference evidence="1 2" key="1">
    <citation type="submission" date="2019-03" db="EMBL/GenBank/DDBJ databases">
        <title>Paraburkholderia sp. 4M-K11, isolated from subtropical forest soil.</title>
        <authorList>
            <person name="Gao Z.-H."/>
            <person name="Qiu L.-H."/>
        </authorList>
    </citation>
    <scope>NUCLEOTIDE SEQUENCE [LARGE SCALE GENOMIC DNA]</scope>
    <source>
        <strain evidence="1 2">4M-K11</strain>
    </source>
</reference>
<keyword evidence="2" id="KW-1185">Reference proteome</keyword>
<proteinExistence type="predicted"/>
<dbReference type="Proteomes" id="UP000295722">
    <property type="component" value="Unassembled WGS sequence"/>
</dbReference>
<sequence>MSGRAVAREVDAGERVAVKIDNPALHSAEIQLIVRADRRASIALQKLQRLLADLSIFKPSR</sequence>